<dbReference type="InterPro" id="IPR002771">
    <property type="entry name" value="Multi_antbiot-R_MarC"/>
</dbReference>
<keyword evidence="6 7" id="KW-0472">Membrane</keyword>
<evidence type="ECO:0000256" key="6">
    <source>
        <dbReference type="ARBA" id="ARBA00023136"/>
    </source>
</evidence>
<evidence type="ECO:0000256" key="1">
    <source>
        <dbReference type="ARBA" id="ARBA00004651"/>
    </source>
</evidence>
<reference evidence="8 9" key="1">
    <citation type="journal article" date="2009" name="Appl. Environ. Microbiol.">
        <title>Community genomic and proteomic analyses of chemoautotrophic iron-oxidizing "Leptospirillum rubarum" (Group II) and "Leptospirillum ferrodiazotrophum" (Group III) bacteria in acid mine drainage biofilms.</title>
        <authorList>
            <person name="Goltsman D.S."/>
            <person name="Denef V.J."/>
            <person name="Singer S.W."/>
            <person name="VerBerkmoes N.C."/>
            <person name="Lefsrud M."/>
            <person name="Mueller R.S."/>
            <person name="Dick G.J."/>
            <person name="Sun C.L."/>
            <person name="Wheeler K.E."/>
            <person name="Zemla A."/>
            <person name="Baker B.J."/>
            <person name="Hauser L."/>
            <person name="Land M."/>
            <person name="Shah M.B."/>
            <person name="Thelen M.P."/>
            <person name="Hettich R.L."/>
            <person name="Banfield J.F."/>
        </authorList>
    </citation>
    <scope>NUCLEOTIDE SEQUENCE [LARGE SCALE GENOMIC DNA]</scope>
</reference>
<name>C6HYD3_9BACT</name>
<dbReference type="PANTHER" id="PTHR33508:SF1">
    <property type="entry name" value="UPF0056 MEMBRANE PROTEIN YHCE"/>
    <property type="match status" value="1"/>
</dbReference>
<sequence>MHTFWSVFLPLFVAIDPPGVLSIFFSLTQGVDIAQKRRTARSAVLTASLTVLFFDVFGTRLLDFLGLTLWDFTLAGGLLLLVLSVSDLLKNQDPETAGRPPGPFIGTLGPVPLGIPIIAGPATLTTSLIASKSASLAWALTALAANMAILLAVLLAADRITRLLGAPLSAAVGKIFSLLLAAIAIHLIHRGIDGLLGLPLS</sequence>
<feature type="transmembrane region" description="Helical" evidence="7">
    <location>
        <begin position="104"/>
        <end position="124"/>
    </location>
</feature>
<evidence type="ECO:0000256" key="3">
    <source>
        <dbReference type="ARBA" id="ARBA00022475"/>
    </source>
</evidence>
<evidence type="ECO:0000256" key="4">
    <source>
        <dbReference type="ARBA" id="ARBA00022692"/>
    </source>
</evidence>
<dbReference type="GO" id="GO:0005886">
    <property type="term" value="C:plasma membrane"/>
    <property type="evidence" value="ECO:0007669"/>
    <property type="project" value="UniProtKB-SubCell"/>
</dbReference>
<dbReference type="NCBIfam" id="TIGR00427">
    <property type="entry name" value="NAAT family transporter"/>
    <property type="match status" value="1"/>
</dbReference>
<accession>C6HYD3</accession>
<feature type="transmembrane region" description="Helical" evidence="7">
    <location>
        <begin position="39"/>
        <end position="58"/>
    </location>
</feature>
<evidence type="ECO:0000313" key="9">
    <source>
        <dbReference type="Proteomes" id="UP000009374"/>
    </source>
</evidence>
<comment type="similarity">
    <text evidence="2 7">Belongs to the UPF0056 (MarC) family.</text>
</comment>
<dbReference type="Proteomes" id="UP000009374">
    <property type="component" value="Unassembled WGS sequence"/>
</dbReference>
<evidence type="ECO:0000256" key="7">
    <source>
        <dbReference type="RuleBase" id="RU362048"/>
    </source>
</evidence>
<evidence type="ECO:0000256" key="5">
    <source>
        <dbReference type="ARBA" id="ARBA00022989"/>
    </source>
</evidence>
<evidence type="ECO:0000313" key="8">
    <source>
        <dbReference type="EMBL" id="EES52218.1"/>
    </source>
</evidence>
<keyword evidence="3" id="KW-1003">Cell membrane</keyword>
<protein>
    <recommendedName>
        <fullName evidence="7">UPF0056 membrane protein</fullName>
    </recommendedName>
</protein>
<feature type="transmembrane region" description="Helical" evidence="7">
    <location>
        <begin position="6"/>
        <end position="27"/>
    </location>
</feature>
<dbReference type="PANTHER" id="PTHR33508">
    <property type="entry name" value="UPF0056 MEMBRANE PROTEIN YHCE"/>
    <property type="match status" value="1"/>
</dbReference>
<feature type="transmembrane region" description="Helical" evidence="7">
    <location>
        <begin position="136"/>
        <end position="156"/>
    </location>
</feature>
<feature type="transmembrane region" description="Helical" evidence="7">
    <location>
        <begin position="64"/>
        <end position="83"/>
    </location>
</feature>
<feature type="transmembrane region" description="Helical" evidence="7">
    <location>
        <begin position="168"/>
        <end position="188"/>
    </location>
</feature>
<keyword evidence="4 7" id="KW-0812">Transmembrane</keyword>
<dbReference type="Pfam" id="PF01914">
    <property type="entry name" value="MarC"/>
    <property type="match status" value="1"/>
</dbReference>
<keyword evidence="9" id="KW-1185">Reference proteome</keyword>
<keyword evidence="5 7" id="KW-1133">Transmembrane helix</keyword>
<dbReference type="AlphaFoldDB" id="C6HYD3"/>
<evidence type="ECO:0000256" key="2">
    <source>
        <dbReference type="ARBA" id="ARBA00009784"/>
    </source>
</evidence>
<gene>
    <name evidence="8" type="ORF">UBAL3_94240009</name>
</gene>
<proteinExistence type="inferred from homology"/>
<dbReference type="EMBL" id="GG693878">
    <property type="protein sequence ID" value="EES52218.1"/>
    <property type="molecule type" value="Genomic_DNA"/>
</dbReference>
<organism evidence="8 9">
    <name type="scientific">Leptospirillum ferrodiazotrophum</name>
    <dbReference type="NCBI Taxonomy" id="412449"/>
    <lineage>
        <taxon>Bacteria</taxon>
        <taxon>Pseudomonadati</taxon>
        <taxon>Nitrospirota</taxon>
        <taxon>Nitrospiria</taxon>
        <taxon>Nitrospirales</taxon>
        <taxon>Nitrospiraceae</taxon>
        <taxon>Leptospirillum</taxon>
    </lineage>
</organism>
<comment type="subcellular location">
    <subcellularLocation>
        <location evidence="1 7">Cell membrane</location>
        <topology evidence="1 7">Multi-pass membrane protein</topology>
    </subcellularLocation>
</comment>